<reference evidence="2" key="1">
    <citation type="submission" date="2022-05" db="EMBL/GenBank/DDBJ databases">
        <authorList>
            <person name="Sun H.-N."/>
        </authorList>
    </citation>
    <scope>NUCLEOTIDE SEQUENCE</scope>
    <source>
        <strain evidence="2">HB14</strain>
    </source>
</reference>
<name>A0A9X2KT49_9GAMM</name>
<gene>
    <name evidence="2" type="ORF">M6D89_06290</name>
</gene>
<feature type="signal peptide" evidence="1">
    <location>
        <begin position="1"/>
        <end position="23"/>
    </location>
</feature>
<organism evidence="2 3">
    <name type="scientific">Gilvimarinus xylanilyticus</name>
    <dbReference type="NCBI Taxonomy" id="2944139"/>
    <lineage>
        <taxon>Bacteria</taxon>
        <taxon>Pseudomonadati</taxon>
        <taxon>Pseudomonadota</taxon>
        <taxon>Gammaproteobacteria</taxon>
        <taxon>Cellvibrionales</taxon>
        <taxon>Cellvibrionaceae</taxon>
        <taxon>Gilvimarinus</taxon>
    </lineage>
</organism>
<evidence type="ECO:0000313" key="2">
    <source>
        <dbReference type="EMBL" id="MCP8898904.1"/>
    </source>
</evidence>
<proteinExistence type="predicted"/>
<evidence type="ECO:0000256" key="1">
    <source>
        <dbReference type="SAM" id="SignalP"/>
    </source>
</evidence>
<keyword evidence="3" id="KW-1185">Reference proteome</keyword>
<protein>
    <submittedName>
        <fullName evidence="2">Transporter substrate-binding domain-containing protein</fullName>
    </submittedName>
</protein>
<comment type="caution">
    <text evidence="2">The sequence shown here is derived from an EMBL/GenBank/DDBJ whole genome shotgun (WGS) entry which is preliminary data.</text>
</comment>
<dbReference type="SUPFAM" id="SSF53850">
    <property type="entry name" value="Periplasmic binding protein-like II"/>
    <property type="match status" value="1"/>
</dbReference>
<dbReference type="Proteomes" id="UP001139319">
    <property type="component" value="Unassembled WGS sequence"/>
</dbReference>
<dbReference type="EMBL" id="JAMFTH010000001">
    <property type="protein sequence ID" value="MCP8898904.1"/>
    <property type="molecule type" value="Genomic_DNA"/>
</dbReference>
<feature type="chain" id="PRO_5040785966" evidence="1">
    <location>
        <begin position="24"/>
        <end position="285"/>
    </location>
</feature>
<sequence length="285" mass="32645">MNKCWAILFLGLSLSLASVFTLAQQVGGDVEVIVAPSYGAEDGNQESLYFKRLLHRALQLTVPEYGEFELRLPEQLLVDNRLRVSVQRGVVDVMWRNSVERADNGLLRVPVSLLGELTQYRMLLVRERDLPLYTDPLALSDLRQRVAGVGAQWPDVKVLAHNQLPYVTATGYHPLFRMLAADRFDYFPRGIYQVRGEIEQYPELDLAMVPNLVLSYPNDVYFYVSPDNPKLAKRLTLGLERAQRDGSLDALIDEFDRLRWAKEQISRADWQVIYLDSPLPAPQRR</sequence>
<accession>A0A9X2KT49</accession>
<keyword evidence="1" id="KW-0732">Signal</keyword>
<evidence type="ECO:0000313" key="3">
    <source>
        <dbReference type="Proteomes" id="UP001139319"/>
    </source>
</evidence>
<dbReference type="AlphaFoldDB" id="A0A9X2KT49"/>
<dbReference type="RefSeq" id="WP_253967171.1">
    <property type="nucleotide sequence ID" value="NZ_JAMFTH010000001.1"/>
</dbReference>
<reference evidence="2" key="2">
    <citation type="submission" date="2023-01" db="EMBL/GenBank/DDBJ databases">
        <title>Gilvimarinus xylanilyticus HB14 isolated from Caulerpa lentillifera aquaculture base in Hainan, China.</title>
        <authorList>
            <person name="Zhang Y.-J."/>
        </authorList>
    </citation>
    <scope>NUCLEOTIDE SEQUENCE</scope>
    <source>
        <strain evidence="2">HB14</strain>
    </source>
</reference>